<comment type="subunit">
    <text evidence="4">Interacts with translational regulator CsrA and flagellin(s).</text>
</comment>
<keyword evidence="5" id="KW-0969">Cilium</keyword>
<comment type="similarity">
    <text evidence="4">Belongs to the FliW family.</text>
</comment>
<dbReference type="GO" id="GO:0006417">
    <property type="term" value="P:regulation of translation"/>
    <property type="evidence" value="ECO:0007669"/>
    <property type="project" value="UniProtKB-KW"/>
</dbReference>
<reference evidence="5" key="1">
    <citation type="journal article" date="2014" name="Int. J. Syst. Evol. Microbiol.">
        <title>Complete genome sequence of Corynebacterium casei LMG S-19264T (=DSM 44701T), isolated from a smear-ripened cheese.</title>
        <authorList>
            <consortium name="US DOE Joint Genome Institute (JGI-PGF)"/>
            <person name="Walter F."/>
            <person name="Albersmeier A."/>
            <person name="Kalinowski J."/>
            <person name="Ruckert C."/>
        </authorList>
    </citation>
    <scope>NUCLEOTIDE SEQUENCE</scope>
    <source>
        <strain evidence="5">CGMCC 1.6333</strain>
    </source>
</reference>
<evidence type="ECO:0000256" key="1">
    <source>
        <dbReference type="ARBA" id="ARBA00022490"/>
    </source>
</evidence>
<organism evidence="5 6">
    <name type="scientific">Paraliobacillus quinghaiensis</name>
    <dbReference type="NCBI Taxonomy" id="470815"/>
    <lineage>
        <taxon>Bacteria</taxon>
        <taxon>Bacillati</taxon>
        <taxon>Bacillota</taxon>
        <taxon>Bacilli</taxon>
        <taxon>Bacillales</taxon>
        <taxon>Bacillaceae</taxon>
        <taxon>Paraliobacillus</taxon>
    </lineage>
</organism>
<keyword evidence="5" id="KW-0282">Flagellum</keyword>
<sequence>MQIQTKYFGELTINEDALIQFPHGIPGFLTEKAFVLLPLEEDSVFYVLQSTQTKELAFVVVNPFHFTKGYELNLDDNTIESLQITSEQDVQVFVIMSLKEPFQTSTANLQAPVIINHKKQIAKQYITNSKRYTTKEAIFTNKTTSKKGD</sequence>
<accession>A0A917WW77</accession>
<dbReference type="InterPro" id="IPR024046">
    <property type="entry name" value="Flagellar_assmbl_FliW_dom_sf"/>
</dbReference>
<dbReference type="PANTHER" id="PTHR39190">
    <property type="entry name" value="FLAGELLAR ASSEMBLY FACTOR FLIW"/>
    <property type="match status" value="1"/>
</dbReference>
<gene>
    <name evidence="4 5" type="primary">fliW</name>
    <name evidence="5" type="ORF">GCM10011351_21900</name>
</gene>
<dbReference type="HAMAP" id="MF_01185">
    <property type="entry name" value="FliW"/>
    <property type="match status" value="1"/>
</dbReference>
<dbReference type="PANTHER" id="PTHR39190:SF1">
    <property type="entry name" value="FLAGELLAR ASSEMBLY FACTOR FLIW"/>
    <property type="match status" value="1"/>
</dbReference>
<keyword evidence="4" id="KW-0143">Chaperone</keyword>
<dbReference type="Proteomes" id="UP000618460">
    <property type="component" value="Unassembled WGS sequence"/>
</dbReference>
<dbReference type="SUPFAM" id="SSF141457">
    <property type="entry name" value="BH3618-like"/>
    <property type="match status" value="1"/>
</dbReference>
<comment type="caution">
    <text evidence="5">The sequence shown here is derived from an EMBL/GenBank/DDBJ whole genome shotgun (WGS) entry which is preliminary data.</text>
</comment>
<dbReference type="OrthoDB" id="9801235at2"/>
<keyword evidence="1 4" id="KW-0963">Cytoplasm</keyword>
<comment type="function">
    <text evidence="4">Acts as an anti-CsrA protein, binds CsrA and prevents it from repressing translation of its target genes, one of which is flagellin. Binds to flagellin and participates in the assembly of the flagellum.</text>
</comment>
<dbReference type="Pfam" id="PF02623">
    <property type="entry name" value="FliW"/>
    <property type="match status" value="1"/>
</dbReference>
<evidence type="ECO:0000313" key="6">
    <source>
        <dbReference type="Proteomes" id="UP000618460"/>
    </source>
</evidence>
<dbReference type="RefSeq" id="WP_117155716.1">
    <property type="nucleotide sequence ID" value="NZ_BMLG01000012.1"/>
</dbReference>
<keyword evidence="6" id="KW-1185">Reference proteome</keyword>
<evidence type="ECO:0000256" key="2">
    <source>
        <dbReference type="ARBA" id="ARBA00022795"/>
    </source>
</evidence>
<evidence type="ECO:0000256" key="3">
    <source>
        <dbReference type="ARBA" id="ARBA00022845"/>
    </source>
</evidence>
<dbReference type="NCBIfam" id="NF009793">
    <property type="entry name" value="PRK13285.1-1"/>
    <property type="match status" value="1"/>
</dbReference>
<name>A0A917WW77_9BACI</name>
<dbReference type="Gene3D" id="2.30.290.10">
    <property type="entry name" value="BH3618-like"/>
    <property type="match status" value="1"/>
</dbReference>
<keyword evidence="5" id="KW-0966">Cell projection</keyword>
<proteinExistence type="inferred from homology"/>
<dbReference type="GO" id="GO:0005737">
    <property type="term" value="C:cytoplasm"/>
    <property type="evidence" value="ECO:0007669"/>
    <property type="project" value="UniProtKB-SubCell"/>
</dbReference>
<keyword evidence="2 4" id="KW-1005">Bacterial flagellum biogenesis</keyword>
<evidence type="ECO:0000256" key="4">
    <source>
        <dbReference type="HAMAP-Rule" id="MF_01185"/>
    </source>
</evidence>
<dbReference type="InterPro" id="IPR003775">
    <property type="entry name" value="Flagellar_assembly_factor_FliW"/>
</dbReference>
<dbReference type="GO" id="GO:0044780">
    <property type="term" value="P:bacterial-type flagellum assembly"/>
    <property type="evidence" value="ECO:0007669"/>
    <property type="project" value="UniProtKB-UniRule"/>
</dbReference>
<reference evidence="5" key="2">
    <citation type="submission" date="2020-09" db="EMBL/GenBank/DDBJ databases">
        <authorList>
            <person name="Sun Q."/>
            <person name="Zhou Y."/>
        </authorList>
    </citation>
    <scope>NUCLEOTIDE SEQUENCE</scope>
    <source>
        <strain evidence="5">CGMCC 1.6333</strain>
    </source>
</reference>
<protein>
    <recommendedName>
        <fullName evidence="4">Flagellar assembly factor FliW</fullName>
    </recommendedName>
</protein>
<evidence type="ECO:0000313" key="5">
    <source>
        <dbReference type="EMBL" id="GGM35427.1"/>
    </source>
</evidence>
<dbReference type="AlphaFoldDB" id="A0A917WW77"/>
<comment type="subcellular location">
    <subcellularLocation>
        <location evidence="4">Cytoplasm</location>
    </subcellularLocation>
</comment>
<dbReference type="EMBL" id="BMLG01000012">
    <property type="protein sequence ID" value="GGM35427.1"/>
    <property type="molecule type" value="Genomic_DNA"/>
</dbReference>
<keyword evidence="3 4" id="KW-0810">Translation regulation</keyword>